<proteinExistence type="predicted"/>
<accession>J7LAJ5</accession>
<protein>
    <submittedName>
        <fullName evidence="2">Uncharacterized protein</fullName>
    </submittedName>
</protein>
<dbReference type="PATRIC" id="fig|1205910.3.peg.4297"/>
<dbReference type="STRING" id="1205910.B005_4552"/>
<reference evidence="2 3" key="1">
    <citation type="journal article" date="2012" name="J. Bacteriol.">
        <title>Whole-Genome Sequence of Nocardiopsis alba Strain ATCC BAA-2165, Associated with Honeybees.</title>
        <authorList>
            <person name="Qiao J."/>
            <person name="Chen L."/>
            <person name="Li Y."/>
            <person name="Wang J."/>
            <person name="Zhang W."/>
            <person name="Chen S."/>
        </authorList>
    </citation>
    <scope>NUCLEOTIDE SEQUENCE [LARGE SCALE GENOMIC DNA]</scope>
    <source>
        <strain evidence="3">ATCC BAA-2165 / BE74</strain>
    </source>
</reference>
<dbReference type="AlphaFoldDB" id="J7LAJ5"/>
<dbReference type="EMBL" id="CP003788">
    <property type="protein sequence ID" value="AFR08435.1"/>
    <property type="molecule type" value="Genomic_DNA"/>
</dbReference>
<dbReference type="KEGG" id="nal:B005_4552"/>
<feature type="region of interest" description="Disordered" evidence="1">
    <location>
        <begin position="1"/>
        <end position="33"/>
    </location>
</feature>
<dbReference type="Proteomes" id="UP000003779">
    <property type="component" value="Chromosome"/>
</dbReference>
<evidence type="ECO:0000256" key="1">
    <source>
        <dbReference type="SAM" id="MobiDB-lite"/>
    </source>
</evidence>
<sequence length="116" mass="12239">MDSASGCGGRVRLRGQSVHAGGSTPREGRVNRTSQVGRVLRSHRPGWGCIGASASRVGSGRVGGSARVGSRRTRRVRGDTGVWRSGRCWGSVGVCGAGRSTRRCCVWCPGWDPTSR</sequence>
<gene>
    <name evidence="2" type="ordered locus">B005_4552</name>
</gene>
<organism evidence="2 3">
    <name type="scientific">Nocardiopsis alba (strain ATCC BAA-2165 / BE74)</name>
    <dbReference type="NCBI Taxonomy" id="1205910"/>
    <lineage>
        <taxon>Bacteria</taxon>
        <taxon>Bacillati</taxon>
        <taxon>Actinomycetota</taxon>
        <taxon>Actinomycetes</taxon>
        <taxon>Streptosporangiales</taxon>
        <taxon>Nocardiopsidaceae</taxon>
        <taxon>Nocardiopsis</taxon>
    </lineage>
</organism>
<reference evidence="3" key="2">
    <citation type="submission" date="2012-08" db="EMBL/GenBank/DDBJ databases">
        <title>Whole-genome sequence of Nocardiopsis alba strain ATCC BAA-2165 associated with honeybees.</title>
        <authorList>
            <person name="Qiao J."/>
            <person name="Chen L."/>
            <person name="Li Y."/>
            <person name="Wang J."/>
            <person name="Zhang W."/>
            <person name="Chen S."/>
        </authorList>
    </citation>
    <scope>NUCLEOTIDE SEQUENCE [LARGE SCALE GENOMIC DNA]</scope>
    <source>
        <strain evidence="3">ATCC BAA-2165 / BE74</strain>
    </source>
</reference>
<evidence type="ECO:0000313" key="2">
    <source>
        <dbReference type="EMBL" id="AFR08435.1"/>
    </source>
</evidence>
<dbReference type="HOGENOM" id="CLU_2094272_0_0_11"/>
<evidence type="ECO:0000313" key="3">
    <source>
        <dbReference type="Proteomes" id="UP000003779"/>
    </source>
</evidence>
<name>J7LAJ5_NOCAA</name>